<evidence type="ECO:0000256" key="4">
    <source>
        <dbReference type="ARBA" id="ARBA00022840"/>
    </source>
</evidence>
<name>A0AA50CW27_9HYPH</name>
<feature type="region of interest" description="Disordered" evidence="8">
    <location>
        <begin position="523"/>
        <end position="551"/>
    </location>
</feature>
<evidence type="ECO:0000256" key="5">
    <source>
        <dbReference type="ARBA" id="ARBA00034531"/>
    </source>
</evidence>
<evidence type="ECO:0000256" key="2">
    <source>
        <dbReference type="ARBA" id="ARBA00022695"/>
    </source>
</evidence>
<feature type="compositionally biased region" description="Polar residues" evidence="8">
    <location>
        <begin position="527"/>
        <end position="537"/>
    </location>
</feature>
<keyword evidence="4" id="KW-0067">ATP-binding</keyword>
<dbReference type="InterPro" id="IPR003812">
    <property type="entry name" value="Fido"/>
</dbReference>
<organism evidence="10 11">
    <name type="scientific">Shinella sumterensis</name>
    <dbReference type="NCBI Taxonomy" id="1967501"/>
    <lineage>
        <taxon>Bacteria</taxon>
        <taxon>Pseudomonadati</taxon>
        <taxon>Pseudomonadota</taxon>
        <taxon>Alphaproteobacteria</taxon>
        <taxon>Hyphomicrobiales</taxon>
        <taxon>Rhizobiaceae</taxon>
        <taxon>Shinella</taxon>
    </lineage>
</organism>
<evidence type="ECO:0000256" key="1">
    <source>
        <dbReference type="ARBA" id="ARBA00022679"/>
    </source>
</evidence>
<dbReference type="SUPFAM" id="SSF140931">
    <property type="entry name" value="Fic-like"/>
    <property type="match status" value="1"/>
</dbReference>
<comment type="catalytic activity">
    <reaction evidence="7">
        <text>L-tyrosyl-[protein] + ATP = O-(5'-adenylyl)-L-tyrosyl-[protein] + diphosphate</text>
        <dbReference type="Rhea" id="RHEA:54288"/>
        <dbReference type="Rhea" id="RHEA-COMP:10136"/>
        <dbReference type="Rhea" id="RHEA-COMP:13846"/>
        <dbReference type="ChEBI" id="CHEBI:30616"/>
        <dbReference type="ChEBI" id="CHEBI:33019"/>
        <dbReference type="ChEBI" id="CHEBI:46858"/>
        <dbReference type="ChEBI" id="CHEBI:83624"/>
        <dbReference type="EC" id="2.7.7.108"/>
    </reaction>
</comment>
<dbReference type="GO" id="GO:0005524">
    <property type="term" value="F:ATP binding"/>
    <property type="evidence" value="ECO:0007669"/>
    <property type="project" value="UniProtKB-KW"/>
</dbReference>
<sequence>MSFTLADGETLKNRVGAKTHDELEAAEHPLLAVRLIELRSGLGPVQTFDKEHLQSLHRHLFQDVFEWAGELRHRPFVFADGTQAVMPTLMKIEGQPFAIGNQIDTGLDRLMTGLHGDNLLQGLERIEFADKAAVAFAALNTIHPFREGNGRTQREFFTALAEQAGHPINFDVISAERMTFVSVAAHERGDLAPMRRMFAEISDPERVNALEVAQRAIERFSPASQTHASAWDNIYMATTEPGQTYEGQFAGAADPNFMLQGRDGSIIIGNTVDLPDPRPARGSNIIFIASGPGPVPAQVNLIEAKIDWPNTIAEAVALRMADHPSLHDVGRRLYANAANVWTDPDRVAASLADAIHGGGVDAERLAYQIQTDPQRFGQLLGKQTVFGRDDDTRRMAVAALPLAVAALQDYGTARTALKSALTQQEARFRDLMREPIAELSPEARDLVARFAADRLNFSVSTTDEKSLRELRSYAGTMQARFAMSDGEIDKQRLAQALKDAGPERIESIAGIVQNARSVVARTDAISHGQSRAQSQIQSHDDGPGLSHGRTP</sequence>
<dbReference type="PANTHER" id="PTHR39560">
    <property type="entry name" value="PROTEIN ADENYLYLTRANSFERASE FIC-RELATED"/>
    <property type="match status" value="1"/>
</dbReference>
<evidence type="ECO:0000256" key="7">
    <source>
        <dbReference type="ARBA" id="ARBA00048696"/>
    </source>
</evidence>
<evidence type="ECO:0000256" key="3">
    <source>
        <dbReference type="ARBA" id="ARBA00022741"/>
    </source>
</evidence>
<dbReference type="InterPro" id="IPR041533">
    <property type="entry name" value="Bep_BID"/>
</dbReference>
<dbReference type="PANTHER" id="PTHR39560:SF1">
    <property type="entry name" value="PROTEIN ADENYLYLTRANSFERASE FIC-RELATED"/>
    <property type="match status" value="1"/>
</dbReference>
<dbReference type="AlphaFoldDB" id="A0AA50CW27"/>
<dbReference type="Gene3D" id="1.10.3290.10">
    <property type="entry name" value="Fido-like domain"/>
    <property type="match status" value="1"/>
</dbReference>
<dbReference type="PROSITE" id="PS51459">
    <property type="entry name" value="FIDO"/>
    <property type="match status" value="1"/>
</dbReference>
<keyword evidence="10" id="KW-0614">Plasmid</keyword>
<accession>A0AA50CW27</accession>
<proteinExistence type="predicted"/>
<dbReference type="Pfam" id="PF17841">
    <property type="entry name" value="Bep_C_terminal"/>
    <property type="match status" value="1"/>
</dbReference>
<keyword evidence="3" id="KW-0547">Nucleotide-binding</keyword>
<evidence type="ECO:0000259" key="9">
    <source>
        <dbReference type="PROSITE" id="PS51459"/>
    </source>
</evidence>
<dbReference type="GO" id="GO:0051302">
    <property type="term" value="P:regulation of cell division"/>
    <property type="evidence" value="ECO:0007669"/>
    <property type="project" value="TreeGrafter"/>
</dbReference>
<dbReference type="InterPro" id="IPR036597">
    <property type="entry name" value="Fido-like_dom_sf"/>
</dbReference>
<dbReference type="EC" id="2.7.7.108" evidence="5"/>
<keyword evidence="11" id="KW-1185">Reference proteome</keyword>
<gene>
    <name evidence="10" type="ORF">Q9313_28560</name>
</gene>
<evidence type="ECO:0000256" key="8">
    <source>
        <dbReference type="SAM" id="MobiDB-lite"/>
    </source>
</evidence>
<evidence type="ECO:0000313" key="11">
    <source>
        <dbReference type="Proteomes" id="UP001234585"/>
    </source>
</evidence>
<protein>
    <recommendedName>
        <fullName evidence="5">protein adenylyltransferase</fullName>
        <ecNumber evidence="5">2.7.7.108</ecNumber>
    </recommendedName>
</protein>
<reference evidence="10 11" key="1">
    <citation type="submission" date="2023-08" db="EMBL/GenBank/DDBJ databases">
        <title>Pathogen: clinical or host-associated sample.</title>
        <authorList>
            <person name="Hergert J."/>
            <person name="Casey R."/>
            <person name="Wagner J."/>
            <person name="Young E.L."/>
            <person name="Oakeson K.F."/>
        </authorList>
    </citation>
    <scope>NUCLEOTIDE SEQUENCE [LARGE SCALE GENOMIC DNA]</scope>
    <source>
        <strain evidence="10 11">1760953</strain>
        <plasmid evidence="10 11">unnamed7</plasmid>
    </source>
</reference>
<geneLocation type="plasmid" evidence="10 11">
    <name>unnamed7</name>
</geneLocation>
<evidence type="ECO:0000313" key="10">
    <source>
        <dbReference type="EMBL" id="WLS01352.1"/>
    </source>
</evidence>
<keyword evidence="2" id="KW-0548">Nucleotidyltransferase</keyword>
<evidence type="ECO:0000256" key="6">
    <source>
        <dbReference type="ARBA" id="ARBA00047939"/>
    </source>
</evidence>
<dbReference type="GO" id="GO:0070733">
    <property type="term" value="F:AMPylase activity"/>
    <property type="evidence" value="ECO:0007669"/>
    <property type="project" value="UniProtKB-EC"/>
</dbReference>
<feature type="domain" description="Fido" evidence="9">
    <location>
        <begin position="48"/>
        <end position="200"/>
    </location>
</feature>
<dbReference type="RefSeq" id="WP_306041772.1">
    <property type="nucleotide sequence ID" value="NZ_CP132309.1"/>
</dbReference>
<keyword evidence="1" id="KW-0808">Transferase</keyword>
<dbReference type="Pfam" id="PF02661">
    <property type="entry name" value="Fic"/>
    <property type="match status" value="1"/>
</dbReference>
<dbReference type="Proteomes" id="UP001234585">
    <property type="component" value="Plasmid unnamed7"/>
</dbReference>
<comment type="catalytic activity">
    <reaction evidence="6">
        <text>L-threonyl-[protein] + ATP = 3-O-(5'-adenylyl)-L-threonyl-[protein] + diphosphate</text>
        <dbReference type="Rhea" id="RHEA:54292"/>
        <dbReference type="Rhea" id="RHEA-COMP:11060"/>
        <dbReference type="Rhea" id="RHEA-COMP:13847"/>
        <dbReference type="ChEBI" id="CHEBI:30013"/>
        <dbReference type="ChEBI" id="CHEBI:30616"/>
        <dbReference type="ChEBI" id="CHEBI:33019"/>
        <dbReference type="ChEBI" id="CHEBI:138113"/>
        <dbReference type="EC" id="2.7.7.108"/>
    </reaction>
</comment>
<dbReference type="EMBL" id="CP132309">
    <property type="protein sequence ID" value="WLS01352.1"/>
    <property type="molecule type" value="Genomic_DNA"/>
</dbReference>